<feature type="transmembrane region" description="Helical" evidence="1">
    <location>
        <begin position="462"/>
        <end position="484"/>
    </location>
</feature>
<keyword evidence="1" id="KW-0472">Membrane</keyword>
<dbReference type="EMBL" id="SHKR01000015">
    <property type="protein sequence ID" value="RZU11316.1"/>
    <property type="molecule type" value="Genomic_DNA"/>
</dbReference>
<organism evidence="3 4">
    <name type="scientific">Kribbella rubisoli</name>
    <dbReference type="NCBI Taxonomy" id="3075929"/>
    <lineage>
        <taxon>Bacteria</taxon>
        <taxon>Bacillati</taxon>
        <taxon>Actinomycetota</taxon>
        <taxon>Actinomycetes</taxon>
        <taxon>Propionibacteriales</taxon>
        <taxon>Kribbellaceae</taxon>
        <taxon>Kribbella</taxon>
    </lineage>
</organism>
<keyword evidence="1" id="KW-1133">Transmembrane helix</keyword>
<keyword evidence="4" id="KW-1185">Reference proteome</keyword>
<name>A0A4V2FWV5_9ACTN</name>
<evidence type="ECO:0000259" key="2">
    <source>
        <dbReference type="Pfam" id="PF07693"/>
    </source>
</evidence>
<dbReference type="SUPFAM" id="SSF52540">
    <property type="entry name" value="P-loop containing nucleoside triphosphate hydrolases"/>
    <property type="match status" value="1"/>
</dbReference>
<keyword evidence="1" id="KW-0812">Transmembrane</keyword>
<feature type="domain" description="KAP NTPase" evidence="2">
    <location>
        <begin position="332"/>
        <end position="547"/>
    </location>
</feature>
<gene>
    <name evidence="3" type="ORF">EV645_6478</name>
</gene>
<accession>A0A4V2FWV5</accession>
<dbReference type="InterPro" id="IPR027417">
    <property type="entry name" value="P-loop_NTPase"/>
</dbReference>
<evidence type="ECO:0000256" key="1">
    <source>
        <dbReference type="SAM" id="Phobius"/>
    </source>
</evidence>
<proteinExistence type="predicted"/>
<dbReference type="OrthoDB" id="3790848at2"/>
<dbReference type="InterPro" id="IPR052754">
    <property type="entry name" value="NTPase_KAP_P-loop"/>
</dbReference>
<dbReference type="RefSeq" id="WP_157997199.1">
    <property type="nucleotide sequence ID" value="NZ_SHKR01000015.1"/>
</dbReference>
<dbReference type="PANTHER" id="PTHR22674:SF6">
    <property type="entry name" value="NTPASE KAP FAMILY P-LOOP DOMAIN-CONTAINING PROTEIN 1"/>
    <property type="match status" value="1"/>
</dbReference>
<feature type="transmembrane region" description="Helical" evidence="1">
    <location>
        <begin position="429"/>
        <end position="450"/>
    </location>
</feature>
<reference evidence="3 4" key="1">
    <citation type="journal article" date="2015" name="Stand. Genomic Sci.">
        <title>Genomic Encyclopedia of Bacterial and Archaeal Type Strains, Phase III: the genomes of soil and plant-associated and newly described type strains.</title>
        <authorList>
            <person name="Whitman W.B."/>
            <person name="Woyke T."/>
            <person name="Klenk H.P."/>
            <person name="Zhou Y."/>
            <person name="Lilburn T.G."/>
            <person name="Beck B.J."/>
            <person name="De Vos P."/>
            <person name="Vandamme P."/>
            <person name="Eisen J.A."/>
            <person name="Garrity G."/>
            <person name="Hugenholtz P."/>
            <person name="Kyrpides N.C."/>
        </authorList>
    </citation>
    <scope>NUCLEOTIDE SEQUENCE [LARGE SCALE GENOMIC DNA]</scope>
    <source>
        <strain evidence="3 4">VKM Ac-2540</strain>
    </source>
</reference>
<evidence type="ECO:0000313" key="4">
    <source>
        <dbReference type="Proteomes" id="UP000292027"/>
    </source>
</evidence>
<dbReference type="AlphaFoldDB" id="A0A4V2FWV5"/>
<evidence type="ECO:0000313" key="3">
    <source>
        <dbReference type="EMBL" id="RZU11316.1"/>
    </source>
</evidence>
<sequence>MADNGSISLGAFADKLGVGLPHWQLEALRLSAAVQLDRRGQGATRRLGVTRSILLWAICQTSWAVAEVMSRAGLDVPEYGRVLKIISVPIVDRKQMDVQGILFEPELADALRHHLKVQGSEVNEVDLADALLQSALTDTGVGRLGMRLHDLKVDVERARRELSELAAGSDGIRDEELSRSVSSVRNSLGPTTPVTAGAIVKALQVHHPEYADGSFASVEVHADKGQRRTVDEWLVAVRQSYGPGVVQNTRHQVLDGNLTVLALAELEPAVAQDLDQNAVRDRMRREAPVEPRHLAAYRTDWSTDSPATKDLLGREDLAVALAERVKRLAYDDPEPREAFLVHIDGPWGAGKSSLFYFLQDKLRHDNPEQGKPKREFLPVPINAWREQRVGVQWWTLLSALQREIAQDATGWRHLWVWGRTFFDRFRARWVPFVIAVLVLLGVMAAGLRGIDLTAGGKLADSALKLTSLASVVFAGIVAATRYLLPGSKKSAESLTENSENPTRQVGRLFARTLSRAPRPVVFLIDDLDRCDAKYVVEFLEVVQTLVKEAPAFLEDRSHGQRSKRRKPGPYGFVAADGRWIRSSYEQQFAAFQATTEPGRPLGYLFLEKVFQLHVLLPVVTPAAREKYFTTLLTRGAIEADTTAEQLKLIASAQAAVDGANSEQGLISAGRIAQGITDPGRRIEVLGRAAVRFSERAIENATTHDLAPFVPLLDPNPRSMKLFVNTYGVLRSLRTLEEAFVPTEQLALWTVIEIRWPQLADHLRAHPSTIDDWKDNKDPLAVEVDQLLRDEAVTELLRDPRWTNLNSTVIRACAGVV</sequence>
<protein>
    <submittedName>
        <fullName evidence="3">KAP-like P-loop domain-containing protein</fullName>
    </submittedName>
</protein>
<dbReference type="Proteomes" id="UP000292027">
    <property type="component" value="Unassembled WGS sequence"/>
</dbReference>
<dbReference type="PANTHER" id="PTHR22674">
    <property type="entry name" value="NTPASE, KAP FAMILY P-LOOP DOMAIN-CONTAINING 1"/>
    <property type="match status" value="1"/>
</dbReference>
<dbReference type="InterPro" id="IPR011646">
    <property type="entry name" value="KAP_P-loop"/>
</dbReference>
<dbReference type="Pfam" id="PF07693">
    <property type="entry name" value="KAP_NTPase"/>
    <property type="match status" value="1"/>
</dbReference>
<comment type="caution">
    <text evidence="3">The sequence shown here is derived from an EMBL/GenBank/DDBJ whole genome shotgun (WGS) entry which is preliminary data.</text>
</comment>